<keyword evidence="2" id="KW-1185">Reference proteome</keyword>
<evidence type="ECO:0008006" key="3">
    <source>
        <dbReference type="Google" id="ProtNLM"/>
    </source>
</evidence>
<dbReference type="Proteomes" id="UP000304382">
    <property type="component" value="Unassembled WGS sequence"/>
</dbReference>
<name>A0A4C2EKW2_9EURY</name>
<evidence type="ECO:0000313" key="1">
    <source>
        <dbReference type="EMBL" id="GCF12839.1"/>
    </source>
</evidence>
<proteinExistence type="predicted"/>
<gene>
    <name evidence="1" type="ORF">Harman_07740</name>
</gene>
<reference evidence="1 2" key="1">
    <citation type="submission" date="2019-02" db="EMBL/GenBank/DDBJ databases">
        <title>Haloarcula mannanilyticum sp. nov., a mannan degrading haloarchaeon isolated from commercial salt.</title>
        <authorList>
            <person name="Enomoto S."/>
            <person name="Shimane Y."/>
            <person name="Kamekura M."/>
            <person name="Ito T."/>
            <person name="Moriya O."/>
            <person name="Ihara K."/>
            <person name="Takahashi-Ando N."/>
            <person name="Fukushima Y."/>
            <person name="Yoshida Y."/>
            <person name="Usama R."/>
            <person name="Takai K."/>
            <person name="Minegishi H."/>
        </authorList>
    </citation>
    <scope>NUCLEOTIDE SEQUENCE [LARGE SCALE GENOMIC DNA]</scope>
    <source>
        <strain evidence="1 2">MD130-1</strain>
    </source>
</reference>
<dbReference type="Pfam" id="PF09855">
    <property type="entry name" value="Zn_ribbon_13"/>
    <property type="match status" value="1"/>
</dbReference>
<accession>A0A4C2EKW2</accession>
<organism evidence="1 2">
    <name type="scientific">Haloarcula mannanilytica</name>
    <dbReference type="NCBI Taxonomy" id="2509225"/>
    <lineage>
        <taxon>Archaea</taxon>
        <taxon>Methanobacteriati</taxon>
        <taxon>Methanobacteriota</taxon>
        <taxon>Stenosarchaea group</taxon>
        <taxon>Halobacteria</taxon>
        <taxon>Halobacteriales</taxon>
        <taxon>Haloarculaceae</taxon>
        <taxon>Haloarcula</taxon>
    </lineage>
</organism>
<dbReference type="InterPro" id="IPR018652">
    <property type="entry name" value="DUF2082_NA-bd_Znr"/>
</dbReference>
<protein>
    <recommendedName>
        <fullName evidence="3">Nucleic acid-binding protein</fullName>
    </recommendedName>
</protein>
<sequence length="126" mass="13545">MPPNGPADNEETEDDFVYCASCGSKAARSWSYCRSCQSSLDDARPPEDGLEQIGAEETLDMDEAGCPKCGHETAEVDEIATTGAGLTKLFDVQNRRFKAVSCANCGYTEFYRGPDGDVVVDLFLGG</sequence>
<comment type="caution">
    <text evidence="1">The sequence shown here is derived from an EMBL/GenBank/DDBJ whole genome shotgun (WGS) entry which is preliminary data.</text>
</comment>
<dbReference type="EMBL" id="BIXZ01000001">
    <property type="protein sequence ID" value="GCF12839.1"/>
    <property type="molecule type" value="Genomic_DNA"/>
</dbReference>
<evidence type="ECO:0000313" key="2">
    <source>
        <dbReference type="Proteomes" id="UP000304382"/>
    </source>
</evidence>
<dbReference type="AlphaFoldDB" id="A0A4C2EKW2"/>